<evidence type="ECO:0000313" key="1">
    <source>
        <dbReference type="EMBL" id="KAA6352751.1"/>
    </source>
</evidence>
<dbReference type="Proteomes" id="UP000324800">
    <property type="component" value="Unassembled WGS sequence"/>
</dbReference>
<sequence>MPGNTGFKGKQKVKQQFDSETGTLMFFLDGIQQLVYITRINEKVRFIVSWYHADQSCIIHSLKKLAEPTTSHDTIQIGTFW</sequence>
<proteinExistence type="predicted"/>
<dbReference type="EMBL" id="SNRW01039380">
    <property type="protein sequence ID" value="KAA6352751.1"/>
    <property type="molecule type" value="Genomic_DNA"/>
</dbReference>
<organism evidence="1 2">
    <name type="scientific">Streblomastix strix</name>
    <dbReference type="NCBI Taxonomy" id="222440"/>
    <lineage>
        <taxon>Eukaryota</taxon>
        <taxon>Metamonada</taxon>
        <taxon>Preaxostyla</taxon>
        <taxon>Oxymonadida</taxon>
        <taxon>Streblomastigidae</taxon>
        <taxon>Streblomastix</taxon>
    </lineage>
</organism>
<dbReference type="AlphaFoldDB" id="A0A5J4T4R3"/>
<protein>
    <submittedName>
        <fullName evidence="1">Uncharacterized protein</fullName>
    </submittedName>
</protein>
<gene>
    <name evidence="1" type="ORF">EZS28_051722</name>
</gene>
<evidence type="ECO:0000313" key="2">
    <source>
        <dbReference type="Proteomes" id="UP000324800"/>
    </source>
</evidence>
<name>A0A5J4T4R3_9EUKA</name>
<accession>A0A5J4T4R3</accession>
<comment type="caution">
    <text evidence="1">The sequence shown here is derived from an EMBL/GenBank/DDBJ whole genome shotgun (WGS) entry which is preliminary data.</text>
</comment>
<reference evidence="1 2" key="1">
    <citation type="submission" date="2019-03" db="EMBL/GenBank/DDBJ databases">
        <title>Single cell metagenomics reveals metabolic interactions within the superorganism composed of flagellate Streblomastix strix and complex community of Bacteroidetes bacteria on its surface.</title>
        <authorList>
            <person name="Treitli S.C."/>
            <person name="Kolisko M."/>
            <person name="Husnik F."/>
            <person name="Keeling P."/>
            <person name="Hampl V."/>
        </authorList>
    </citation>
    <scope>NUCLEOTIDE SEQUENCE [LARGE SCALE GENOMIC DNA]</scope>
    <source>
        <strain evidence="1">ST1C</strain>
    </source>
</reference>